<evidence type="ECO:0000256" key="3">
    <source>
        <dbReference type="ARBA" id="ARBA00011233"/>
    </source>
</evidence>
<dbReference type="Gene3D" id="3.20.20.70">
    <property type="entry name" value="Aldolase class I"/>
    <property type="match status" value="1"/>
</dbReference>
<name>A0A2X2VNF1_CITKO</name>
<protein>
    <submittedName>
        <fullName evidence="6">Keto-hydroxyglutarate-aldolase/keto-deoxy-phosphogluconate aldolase</fullName>
    </submittedName>
</protein>
<dbReference type="PANTHER" id="PTHR30246">
    <property type="entry name" value="2-KETO-3-DEOXY-6-PHOSPHOGLUCONATE ALDOLASE"/>
    <property type="match status" value="1"/>
</dbReference>
<evidence type="ECO:0000313" key="7">
    <source>
        <dbReference type="Proteomes" id="UP000251584"/>
    </source>
</evidence>
<dbReference type="GO" id="GO:0016829">
    <property type="term" value="F:lyase activity"/>
    <property type="evidence" value="ECO:0007669"/>
    <property type="project" value="UniProtKB-KW"/>
</dbReference>
<evidence type="ECO:0000256" key="2">
    <source>
        <dbReference type="ARBA" id="ARBA00006906"/>
    </source>
</evidence>
<evidence type="ECO:0000256" key="4">
    <source>
        <dbReference type="ARBA" id="ARBA00023239"/>
    </source>
</evidence>
<dbReference type="AlphaFoldDB" id="A0A2X2VNF1"/>
<dbReference type="Proteomes" id="UP000251584">
    <property type="component" value="Unassembled WGS sequence"/>
</dbReference>
<organism evidence="6 7">
    <name type="scientific">Citrobacter koseri</name>
    <name type="common">Citrobacter diversus</name>
    <dbReference type="NCBI Taxonomy" id="545"/>
    <lineage>
        <taxon>Bacteria</taxon>
        <taxon>Pseudomonadati</taxon>
        <taxon>Pseudomonadota</taxon>
        <taxon>Gammaproteobacteria</taxon>
        <taxon>Enterobacterales</taxon>
        <taxon>Enterobacteriaceae</taxon>
        <taxon>Citrobacter</taxon>
    </lineage>
</organism>
<dbReference type="Pfam" id="PF01081">
    <property type="entry name" value="Aldolase"/>
    <property type="match status" value="1"/>
</dbReference>
<reference evidence="6 7" key="1">
    <citation type="submission" date="2018-06" db="EMBL/GenBank/DDBJ databases">
        <authorList>
            <consortium name="Pathogen Informatics"/>
            <person name="Doyle S."/>
        </authorList>
    </citation>
    <scope>NUCLEOTIDE SEQUENCE [LARGE SCALE GENOMIC DNA]</scope>
    <source>
        <strain evidence="6 7">NCTC10786</strain>
    </source>
</reference>
<comment type="pathway">
    <text evidence="1">Carbohydrate acid metabolism.</text>
</comment>
<evidence type="ECO:0000313" key="6">
    <source>
        <dbReference type="EMBL" id="SQB29674.1"/>
    </source>
</evidence>
<sequence length="86" mass="9184">MDAIRAIAKEVPEAIIGAGTVLNAQQLAEVTEAGAQFAISPGLTEPLLESGDRRHHSADSRYQHCFRTDAGYGLRPERVQILPGGS</sequence>
<dbReference type="EMBL" id="UAVY01000004">
    <property type="protein sequence ID" value="SQB29674.1"/>
    <property type="molecule type" value="Genomic_DNA"/>
</dbReference>
<dbReference type="SUPFAM" id="SSF51569">
    <property type="entry name" value="Aldolase"/>
    <property type="match status" value="1"/>
</dbReference>
<keyword evidence="5" id="KW-0119">Carbohydrate metabolism</keyword>
<evidence type="ECO:0000256" key="1">
    <source>
        <dbReference type="ARBA" id="ARBA00004761"/>
    </source>
</evidence>
<dbReference type="PANTHER" id="PTHR30246:SF1">
    <property type="entry name" value="2-DEHYDRO-3-DEOXY-6-PHOSPHOGALACTONATE ALDOLASE-RELATED"/>
    <property type="match status" value="1"/>
</dbReference>
<comment type="subunit">
    <text evidence="3">Homotrimer.</text>
</comment>
<comment type="similarity">
    <text evidence="2">Belongs to the KHG/KDPG aldolase family.</text>
</comment>
<evidence type="ECO:0000256" key="5">
    <source>
        <dbReference type="ARBA" id="ARBA00023277"/>
    </source>
</evidence>
<dbReference type="InterPro" id="IPR000887">
    <property type="entry name" value="Aldlse_KDPG_KHG"/>
</dbReference>
<accession>A0A2X2VNF1</accession>
<keyword evidence="4" id="KW-0456">Lyase</keyword>
<proteinExistence type="inferred from homology"/>
<gene>
    <name evidence="6" type="primary">eda_1</name>
    <name evidence="6" type="ORF">NCTC10786_03340</name>
</gene>
<dbReference type="InterPro" id="IPR013785">
    <property type="entry name" value="Aldolase_TIM"/>
</dbReference>